<dbReference type="GO" id="GO:0000701">
    <property type="term" value="F:purine-specific mismatch base pair DNA N-glycosylase activity"/>
    <property type="evidence" value="ECO:0007669"/>
    <property type="project" value="UniProtKB-EC"/>
</dbReference>
<dbReference type="SUPFAM" id="SSF55811">
    <property type="entry name" value="Nudix"/>
    <property type="match status" value="1"/>
</dbReference>
<evidence type="ECO:0000256" key="8">
    <source>
        <dbReference type="ARBA" id="ARBA00022763"/>
    </source>
</evidence>
<dbReference type="GO" id="GO:0006284">
    <property type="term" value="P:base-excision repair"/>
    <property type="evidence" value="ECO:0007669"/>
    <property type="project" value="UniProtKB-UniRule"/>
</dbReference>
<keyword evidence="7" id="KW-0479">Metal-binding</keyword>
<evidence type="ECO:0000313" key="16">
    <source>
        <dbReference type="EMBL" id="AMV62918.1"/>
    </source>
</evidence>
<keyword evidence="13 14" id="KW-0326">Glycosidase</keyword>
<organism evidence="16 19">
    <name type="scientific">Pediococcus damnosus</name>
    <dbReference type="NCBI Taxonomy" id="51663"/>
    <lineage>
        <taxon>Bacteria</taxon>
        <taxon>Bacillati</taxon>
        <taxon>Bacillota</taxon>
        <taxon>Bacilli</taxon>
        <taxon>Lactobacillales</taxon>
        <taxon>Lactobacillaceae</taxon>
        <taxon>Pediococcus</taxon>
    </lineage>
</organism>
<comment type="catalytic activity">
    <reaction evidence="1 14">
        <text>Hydrolyzes free adenine bases from 7,8-dihydro-8-oxoguanine:adenine mismatched double-stranded DNA, leaving an apurinic site.</text>
        <dbReference type="EC" id="3.2.2.31"/>
    </reaction>
</comment>
<dbReference type="SMART" id="SM00478">
    <property type="entry name" value="ENDO3c"/>
    <property type="match status" value="1"/>
</dbReference>
<dbReference type="InterPro" id="IPR044298">
    <property type="entry name" value="MIG/MutY"/>
</dbReference>
<dbReference type="InterPro" id="IPR015797">
    <property type="entry name" value="NUDIX_hydrolase-like_dom_sf"/>
</dbReference>
<keyword evidence="12" id="KW-0234">DNA repair</keyword>
<dbReference type="OrthoDB" id="9802365at2"/>
<keyword evidence="8 14" id="KW-0227">DNA damage</keyword>
<keyword evidence="10 14" id="KW-0408">Iron</keyword>
<comment type="cofactor">
    <cofactor evidence="14">
        <name>[4Fe-4S] cluster</name>
        <dbReference type="ChEBI" id="CHEBI:49883"/>
    </cofactor>
    <text evidence="14">Binds 1 [4Fe-4S] cluster.</text>
</comment>
<dbReference type="FunFam" id="1.10.340.30:FF:000002">
    <property type="entry name" value="Adenine DNA glycosylase"/>
    <property type="match status" value="1"/>
</dbReference>
<dbReference type="GO" id="GO:0032357">
    <property type="term" value="F:oxidized purine DNA binding"/>
    <property type="evidence" value="ECO:0007669"/>
    <property type="project" value="TreeGrafter"/>
</dbReference>
<evidence type="ECO:0000256" key="12">
    <source>
        <dbReference type="ARBA" id="ARBA00023204"/>
    </source>
</evidence>
<dbReference type="GO" id="GO:0006298">
    <property type="term" value="P:mismatch repair"/>
    <property type="evidence" value="ECO:0007669"/>
    <property type="project" value="TreeGrafter"/>
</dbReference>
<dbReference type="Proteomes" id="UP000076405">
    <property type="component" value="Chromosome"/>
</dbReference>
<evidence type="ECO:0000256" key="9">
    <source>
        <dbReference type="ARBA" id="ARBA00022801"/>
    </source>
</evidence>
<evidence type="ECO:0000256" key="10">
    <source>
        <dbReference type="ARBA" id="ARBA00023004"/>
    </source>
</evidence>
<feature type="domain" description="HhH-GPD" evidence="15">
    <location>
        <begin position="44"/>
        <end position="195"/>
    </location>
</feature>
<dbReference type="KEGG" id="pdm:ADU72_1266"/>
<evidence type="ECO:0000256" key="5">
    <source>
        <dbReference type="ARBA" id="ARBA00022023"/>
    </source>
</evidence>
<keyword evidence="11" id="KW-0411">Iron-sulfur</keyword>
<dbReference type="Pfam" id="PF14815">
    <property type="entry name" value="NUDIX_4"/>
    <property type="match status" value="1"/>
</dbReference>
<dbReference type="CDD" id="cd00056">
    <property type="entry name" value="ENDO3c"/>
    <property type="match status" value="1"/>
</dbReference>
<dbReference type="NCBIfam" id="TIGR01084">
    <property type="entry name" value="mutY"/>
    <property type="match status" value="1"/>
</dbReference>
<keyword evidence="9 16" id="KW-0378">Hydrolase</keyword>
<evidence type="ECO:0000256" key="2">
    <source>
        <dbReference type="ARBA" id="ARBA00002933"/>
    </source>
</evidence>
<reference evidence="18 19" key="1">
    <citation type="journal article" date="2016" name="PLoS ONE">
        <title>The Identification of Novel Diagnostic Marker Genes for the Detection of Beer Spoiling Pediococcus damnosus Strains Using the BlAst Diagnostic Gene findEr.</title>
        <authorList>
            <person name="Behr J."/>
            <person name="Geissler A.J."/>
            <person name="Schmid J."/>
            <person name="Zehe A."/>
            <person name="Vogel R.F."/>
        </authorList>
    </citation>
    <scope>NUCLEOTIDE SEQUENCE [LARGE SCALE GENOMIC DNA]</scope>
    <source>
        <strain evidence="16 19">TMW 2.1533</strain>
        <strain evidence="17 18">TMW 2.1535</strain>
    </source>
</reference>
<dbReference type="EMBL" id="CP012288">
    <property type="protein sequence ID" value="AMV67199.1"/>
    <property type="molecule type" value="Genomic_DNA"/>
</dbReference>
<dbReference type="SUPFAM" id="SSF48150">
    <property type="entry name" value="DNA-glycosylase"/>
    <property type="match status" value="1"/>
</dbReference>
<dbReference type="GO" id="GO:0046872">
    <property type="term" value="F:metal ion binding"/>
    <property type="evidence" value="ECO:0007669"/>
    <property type="project" value="UniProtKB-UniRule"/>
</dbReference>
<comment type="function">
    <text evidence="2">Adenine glycosylase active on G-A mispairs. MutY also corrects error-prone DNA synthesis past GO lesions which are due to the oxidatively damaged form of guanine: 7,8-dihydro-8-oxoguanine (8-oxo-dGTP).</text>
</comment>
<name>A0A0R2HUX6_9LACO</name>
<evidence type="ECO:0000256" key="13">
    <source>
        <dbReference type="ARBA" id="ARBA00023295"/>
    </source>
</evidence>
<evidence type="ECO:0000256" key="14">
    <source>
        <dbReference type="RuleBase" id="RU365096"/>
    </source>
</evidence>
<evidence type="ECO:0000256" key="11">
    <source>
        <dbReference type="ARBA" id="ARBA00023014"/>
    </source>
</evidence>
<dbReference type="Gene3D" id="1.10.1670.10">
    <property type="entry name" value="Helix-hairpin-Helix base-excision DNA repair enzymes (C-terminal)"/>
    <property type="match status" value="1"/>
</dbReference>
<dbReference type="InterPro" id="IPR005760">
    <property type="entry name" value="A/G_AdeGlyc_MutY"/>
</dbReference>
<dbReference type="InterPro" id="IPR029119">
    <property type="entry name" value="MutY_C"/>
</dbReference>
<dbReference type="InterPro" id="IPR003265">
    <property type="entry name" value="HhH-GPD_domain"/>
</dbReference>
<evidence type="ECO:0000313" key="17">
    <source>
        <dbReference type="EMBL" id="AMV67199.1"/>
    </source>
</evidence>
<evidence type="ECO:0000313" key="19">
    <source>
        <dbReference type="Proteomes" id="UP000076405"/>
    </source>
</evidence>
<dbReference type="EC" id="3.2.2.31" evidence="4 14"/>
<evidence type="ECO:0000256" key="3">
    <source>
        <dbReference type="ARBA" id="ARBA00008343"/>
    </source>
</evidence>
<dbReference type="InterPro" id="IPR011257">
    <property type="entry name" value="DNA_glycosylase"/>
</dbReference>
<keyword evidence="6" id="KW-0004">4Fe-4S</keyword>
<evidence type="ECO:0000256" key="4">
    <source>
        <dbReference type="ARBA" id="ARBA00012045"/>
    </source>
</evidence>
<dbReference type="PANTHER" id="PTHR42944:SF1">
    <property type="entry name" value="ADENINE DNA GLYCOSYLASE"/>
    <property type="match status" value="1"/>
</dbReference>
<dbReference type="InterPro" id="IPR023170">
    <property type="entry name" value="HhH_base_excis_C"/>
</dbReference>
<dbReference type="PANTHER" id="PTHR42944">
    <property type="entry name" value="ADENINE DNA GLYCOSYLASE"/>
    <property type="match status" value="1"/>
</dbReference>
<sequence length="373" mass="43090">MIEWSDATIKEFQTTLLAWYDANRRDLPWRQDHDPYHVWVSEIMLQQTQVNTVIPYYQRFMASFPTVEKLAQAPEEQLLKAWEGLGYYSRVRNMQRAARQLLTDNGGQWPHTKAELQKLVGIGPYTAGAIASIAFNQPEPAVDGNAFRVFSQLLEIDADITKPQSRSLFEEVIRKIISKDRPGDFNQAIMDLGSSYMTAKNPDNEHSPVKKFNQAYLDGRLDEFPVRSKRLKPVDKQYFALVIETPGGFLFQQRASNELLAKLWLFPLVDADQLKESHPELNATTIIKAVEEKFVSETEIQTELQLIDTPIVNHTFTHQKWHVTLLYAKLQEELDLSHFSGKVVPVKKFATLAWPTVQKKLWQAFKKRQIQLF</sequence>
<comment type="similarity">
    <text evidence="3 14">Belongs to the Nth/MutY family.</text>
</comment>
<evidence type="ECO:0000256" key="1">
    <source>
        <dbReference type="ARBA" id="ARBA00000843"/>
    </source>
</evidence>
<dbReference type="Proteomes" id="UP000076244">
    <property type="component" value="Chromosome"/>
</dbReference>
<dbReference type="AlphaFoldDB" id="A0A0R2HUX6"/>
<dbReference type="GO" id="GO:0035485">
    <property type="term" value="F:adenine/guanine mispair binding"/>
    <property type="evidence" value="ECO:0007669"/>
    <property type="project" value="TreeGrafter"/>
</dbReference>
<dbReference type="GO" id="GO:0034039">
    <property type="term" value="F:8-oxo-7,8-dihydroguanine DNA N-glycosylase activity"/>
    <property type="evidence" value="ECO:0007669"/>
    <property type="project" value="TreeGrafter"/>
</dbReference>
<gene>
    <name evidence="16" type="ORF">ADU70_1434</name>
    <name evidence="17" type="ORF">ADU72_1266</name>
</gene>
<dbReference type="Pfam" id="PF00730">
    <property type="entry name" value="HhH-GPD"/>
    <property type="match status" value="1"/>
</dbReference>
<dbReference type="GO" id="GO:0051539">
    <property type="term" value="F:4 iron, 4 sulfur cluster binding"/>
    <property type="evidence" value="ECO:0007669"/>
    <property type="project" value="UniProtKB-UniRule"/>
</dbReference>
<evidence type="ECO:0000313" key="18">
    <source>
        <dbReference type="Proteomes" id="UP000076244"/>
    </source>
</evidence>
<dbReference type="Gene3D" id="1.10.340.30">
    <property type="entry name" value="Hypothetical protein, domain 2"/>
    <property type="match status" value="1"/>
</dbReference>
<evidence type="ECO:0000259" key="15">
    <source>
        <dbReference type="SMART" id="SM00478"/>
    </source>
</evidence>
<proteinExistence type="inferred from homology"/>
<evidence type="ECO:0000256" key="6">
    <source>
        <dbReference type="ARBA" id="ARBA00022485"/>
    </source>
</evidence>
<evidence type="ECO:0000256" key="7">
    <source>
        <dbReference type="ARBA" id="ARBA00022723"/>
    </source>
</evidence>
<dbReference type="EMBL" id="CP012275">
    <property type="protein sequence ID" value="AMV62918.1"/>
    <property type="molecule type" value="Genomic_DNA"/>
</dbReference>
<dbReference type="CDD" id="cd03431">
    <property type="entry name" value="NUDIX_DNA_Glycosylase_C-MutY"/>
    <property type="match status" value="1"/>
</dbReference>
<accession>A0A0R2HUX6</accession>
<keyword evidence="18" id="KW-1185">Reference proteome</keyword>
<dbReference type="Gene3D" id="3.90.79.10">
    <property type="entry name" value="Nucleoside Triphosphate Pyrophosphohydrolase"/>
    <property type="match status" value="1"/>
</dbReference>
<protein>
    <recommendedName>
        <fullName evidence="5 14">Adenine DNA glycosylase</fullName>
        <ecNumber evidence="4 14">3.2.2.31</ecNumber>
    </recommendedName>
</protein>
<dbReference type="RefSeq" id="WP_046872215.1">
    <property type="nucleotide sequence ID" value="NZ_BAAAXI010000179.1"/>
</dbReference>